<dbReference type="GO" id="GO:0016020">
    <property type="term" value="C:membrane"/>
    <property type="evidence" value="ECO:0007669"/>
    <property type="project" value="GOC"/>
</dbReference>
<dbReference type="EMBL" id="LGHJ01000015">
    <property type="protein sequence ID" value="KPL75246.1"/>
    <property type="molecule type" value="Genomic_DNA"/>
</dbReference>
<dbReference type="Proteomes" id="UP000050514">
    <property type="component" value="Unassembled WGS sequence"/>
</dbReference>
<dbReference type="UniPathway" id="UPA00196"/>
<dbReference type="GO" id="GO:0000009">
    <property type="term" value="F:alpha-1,6-mannosyltransferase activity"/>
    <property type="evidence" value="ECO:0007669"/>
    <property type="project" value="InterPro"/>
</dbReference>
<evidence type="ECO:0000256" key="5">
    <source>
        <dbReference type="ARBA" id="ARBA00022679"/>
    </source>
</evidence>
<gene>
    <name evidence="11" type="ORF">AC812_09855</name>
</gene>
<dbReference type="STRING" id="360411.AC812_09855"/>
<dbReference type="PANTHER" id="PTHR12468:SF2">
    <property type="entry name" value="GPI MANNOSYLTRANSFERASE 2"/>
    <property type="match status" value="1"/>
</dbReference>
<feature type="transmembrane region" description="Helical" evidence="10">
    <location>
        <begin position="324"/>
        <end position="342"/>
    </location>
</feature>
<keyword evidence="12" id="KW-1185">Reference proteome</keyword>
<evidence type="ECO:0000256" key="2">
    <source>
        <dbReference type="ARBA" id="ARBA00004687"/>
    </source>
</evidence>
<accession>A0A0P6XJX8</accession>
<feature type="transmembrane region" description="Helical" evidence="10">
    <location>
        <begin position="349"/>
        <end position="372"/>
    </location>
</feature>
<organism evidence="11 12">
    <name type="scientific">Bellilinea caldifistulae</name>
    <dbReference type="NCBI Taxonomy" id="360411"/>
    <lineage>
        <taxon>Bacteria</taxon>
        <taxon>Bacillati</taxon>
        <taxon>Chloroflexota</taxon>
        <taxon>Anaerolineae</taxon>
        <taxon>Anaerolineales</taxon>
        <taxon>Anaerolineaceae</taxon>
        <taxon>Bellilinea</taxon>
    </lineage>
</organism>
<evidence type="ECO:0008006" key="13">
    <source>
        <dbReference type="Google" id="ProtNLM"/>
    </source>
</evidence>
<reference evidence="11 12" key="1">
    <citation type="submission" date="2015-07" db="EMBL/GenBank/DDBJ databases">
        <title>Draft genome of Bellilinea caldifistulae DSM 17877.</title>
        <authorList>
            <person name="Hemp J."/>
            <person name="Ward L.M."/>
            <person name="Pace L.A."/>
            <person name="Fischer W.W."/>
        </authorList>
    </citation>
    <scope>NUCLEOTIDE SEQUENCE [LARGE SCALE GENOMIC DNA]</scope>
    <source>
        <strain evidence="11 12">GOMI-1</strain>
    </source>
</reference>
<comment type="subcellular location">
    <subcellularLocation>
        <location evidence="1">Endoplasmic reticulum membrane</location>
        <topology evidence="1">Multi-pass membrane protein</topology>
    </subcellularLocation>
</comment>
<dbReference type="GO" id="GO:0006506">
    <property type="term" value="P:GPI anchor biosynthetic process"/>
    <property type="evidence" value="ECO:0007669"/>
    <property type="project" value="UniProtKB-UniPathway"/>
</dbReference>
<evidence type="ECO:0000256" key="6">
    <source>
        <dbReference type="ARBA" id="ARBA00022692"/>
    </source>
</evidence>
<evidence type="ECO:0000313" key="11">
    <source>
        <dbReference type="EMBL" id="KPL75246.1"/>
    </source>
</evidence>
<evidence type="ECO:0000256" key="10">
    <source>
        <dbReference type="SAM" id="Phobius"/>
    </source>
</evidence>
<evidence type="ECO:0000256" key="7">
    <source>
        <dbReference type="ARBA" id="ARBA00022824"/>
    </source>
</evidence>
<feature type="transmembrane region" description="Helical" evidence="10">
    <location>
        <begin position="102"/>
        <end position="121"/>
    </location>
</feature>
<feature type="transmembrane region" description="Helical" evidence="10">
    <location>
        <begin position="210"/>
        <end position="231"/>
    </location>
</feature>
<keyword evidence="9 10" id="KW-0472">Membrane</keyword>
<evidence type="ECO:0000256" key="1">
    <source>
        <dbReference type="ARBA" id="ARBA00004477"/>
    </source>
</evidence>
<proteinExistence type="predicted"/>
<keyword evidence="8 10" id="KW-1133">Transmembrane helix</keyword>
<keyword evidence="4" id="KW-0328">Glycosyltransferase</keyword>
<keyword evidence="3" id="KW-0337">GPI-anchor biosynthesis</keyword>
<feature type="transmembrane region" description="Helical" evidence="10">
    <location>
        <begin position="275"/>
        <end position="293"/>
    </location>
</feature>
<keyword evidence="5" id="KW-0808">Transferase</keyword>
<dbReference type="InterPro" id="IPR007315">
    <property type="entry name" value="PIG-V/Gpi18"/>
</dbReference>
<dbReference type="GO" id="GO:0031501">
    <property type="term" value="C:mannosyltransferase complex"/>
    <property type="evidence" value="ECO:0007669"/>
    <property type="project" value="TreeGrafter"/>
</dbReference>
<feature type="transmembrane region" description="Helical" evidence="10">
    <location>
        <begin position="133"/>
        <end position="164"/>
    </location>
</feature>
<sequence>MRFSLPVWLAARLLTTLFGFWIWKLRPQPPAEIMVFYEGLQPITESWRGMFFGIWQRWDTVYYQTIVEKGYVIEKSSAFFPLYPLTARILFRLTGLGSLECLYLVSTLAYLAAIVLLYALIKEKFNSTIARRSVMALAVFPSSFFFLALYPQGLGLALVLFAILLAEKRYWFGCAIVSWLAGLTHSTALPLSLILLAEAVIFIRQNTHPWRCVALLVAGMPALGIGLFWAWRINQNFPPIITILTTEFDRYPAPPWNNLLNWVAMLPHHLLAPDWLINSIALILTIASIIWTGRRISIGWALYQVALLIMVLGIGVNYDPLLSYNRYILSGFPIFTMLGWWVNTPVKRLIGFTLGVFGQVILLLLFLLWVWVG</sequence>
<dbReference type="AlphaFoldDB" id="A0A0P6XJX8"/>
<dbReference type="PANTHER" id="PTHR12468">
    <property type="entry name" value="GPI MANNOSYLTRANSFERASE 2"/>
    <property type="match status" value="1"/>
</dbReference>
<evidence type="ECO:0000256" key="8">
    <source>
        <dbReference type="ARBA" id="ARBA00022989"/>
    </source>
</evidence>
<feature type="transmembrane region" description="Helical" evidence="10">
    <location>
        <begin position="300"/>
        <end position="318"/>
    </location>
</feature>
<comment type="caution">
    <text evidence="11">The sequence shown here is derived from an EMBL/GenBank/DDBJ whole genome shotgun (WGS) entry which is preliminary data.</text>
</comment>
<evidence type="ECO:0000313" key="12">
    <source>
        <dbReference type="Proteomes" id="UP000050514"/>
    </source>
</evidence>
<dbReference type="GO" id="GO:0004376">
    <property type="term" value="F:GPI mannosyltransferase activity"/>
    <property type="evidence" value="ECO:0007669"/>
    <property type="project" value="InterPro"/>
</dbReference>
<evidence type="ECO:0000256" key="9">
    <source>
        <dbReference type="ARBA" id="ARBA00023136"/>
    </source>
</evidence>
<dbReference type="Pfam" id="PF04188">
    <property type="entry name" value="Mannosyl_trans2"/>
    <property type="match status" value="1"/>
</dbReference>
<keyword evidence="7" id="KW-0256">Endoplasmic reticulum</keyword>
<comment type="pathway">
    <text evidence="2">Glycolipid biosynthesis; glycosylphosphatidylinositol-anchor biosynthesis.</text>
</comment>
<name>A0A0P6XJX8_9CHLR</name>
<feature type="transmembrane region" description="Helical" evidence="10">
    <location>
        <begin position="170"/>
        <end position="203"/>
    </location>
</feature>
<evidence type="ECO:0000256" key="3">
    <source>
        <dbReference type="ARBA" id="ARBA00022502"/>
    </source>
</evidence>
<protein>
    <recommendedName>
        <fullName evidence="13">Glycosyltransferase RgtA/B/C/D-like domain-containing protein</fullName>
    </recommendedName>
</protein>
<keyword evidence="6 10" id="KW-0812">Transmembrane</keyword>
<evidence type="ECO:0000256" key="4">
    <source>
        <dbReference type="ARBA" id="ARBA00022676"/>
    </source>
</evidence>